<sequence length="456" mass="47691">KLLTACEPTFFFSRFVNDILIYQVSNILFKDVKMINKIIIGALGLAASVAATPLELVERSSCRDDSLYKCFADREYSHSASAYCSALTPVTKTVTVVKPTVTKTAWVTSTANPSTDFVSSTTTVYTATVPSLLETITKTETAMATSTATQSVTTTVTVTGSQNQQPPPTTTLTPFKRGTQGGKPEPPKCMVTKCFVYSPERITAGCSCIGVPPKTVTISQTAPCSTVTVTSTLVTTPHVTATAWQTVAMELTDGVSTTTATTTATVPTTVTTTATTTATVTVSPPAQNLVPNGDFSSDSTGWSFINSSPSAWVNGGVGTSGSPDGVSNAYHITNVASTGNYFIVSPLIGLKASSSYSVSFMVASTSTDRSLVNTVHVQLNCGSITVVDTHLDQATQGANGYYTLSMNFNTAITTDPSTVSQLGSCQLQFLIPQSSQPPVTWFLAEVSIASTGAVSG</sequence>
<evidence type="ECO:0000313" key="2">
    <source>
        <dbReference type="EMBL" id="KAF3056740.1"/>
    </source>
</evidence>
<name>A0A9P4X476_9HYPO</name>
<organism evidence="2 3">
    <name type="scientific">Trichoderma lentiforme</name>
    <dbReference type="NCBI Taxonomy" id="1567552"/>
    <lineage>
        <taxon>Eukaryota</taxon>
        <taxon>Fungi</taxon>
        <taxon>Dikarya</taxon>
        <taxon>Ascomycota</taxon>
        <taxon>Pezizomycotina</taxon>
        <taxon>Sordariomycetes</taxon>
        <taxon>Hypocreomycetidae</taxon>
        <taxon>Hypocreales</taxon>
        <taxon>Hypocreaceae</taxon>
        <taxon>Trichoderma</taxon>
    </lineage>
</organism>
<evidence type="ECO:0000313" key="3">
    <source>
        <dbReference type="Proteomes" id="UP000801864"/>
    </source>
</evidence>
<proteinExistence type="predicted"/>
<protein>
    <recommendedName>
        <fullName evidence="4">CBM-cenC domain-containing protein</fullName>
    </recommendedName>
</protein>
<reference evidence="2 3" key="1">
    <citation type="submission" date="2018-06" db="EMBL/GenBank/DDBJ databases">
        <title>Genome analysis of cellulolytic fungus Trichoderma lentiforme CFAM-422.</title>
        <authorList>
            <person name="Steindorff A.S."/>
            <person name="Formighieri E.F."/>
            <person name="Midorikawa G.E.O."/>
            <person name="Tamietti M.S."/>
            <person name="Ramos E.Z."/>
            <person name="Silva A.S."/>
            <person name="Bon E.P.S."/>
            <person name="Mendes T.D."/>
            <person name="Damaso M.C.T."/>
            <person name="Favaro L.C.L."/>
        </authorList>
    </citation>
    <scope>NUCLEOTIDE SEQUENCE [LARGE SCALE GENOMIC DNA]</scope>
    <source>
        <strain evidence="2 3">CFAM-422</strain>
    </source>
</reference>
<dbReference type="Proteomes" id="UP000801864">
    <property type="component" value="Unassembled WGS sequence"/>
</dbReference>
<feature type="region of interest" description="Disordered" evidence="1">
    <location>
        <begin position="157"/>
        <end position="184"/>
    </location>
</feature>
<comment type="caution">
    <text evidence="2">The sequence shown here is derived from an EMBL/GenBank/DDBJ whole genome shotgun (WGS) entry which is preliminary data.</text>
</comment>
<accession>A0A9P4X476</accession>
<dbReference type="InterPro" id="IPR008979">
    <property type="entry name" value="Galactose-bd-like_sf"/>
</dbReference>
<dbReference type="Gene3D" id="2.60.120.260">
    <property type="entry name" value="Galactose-binding domain-like"/>
    <property type="match status" value="1"/>
</dbReference>
<evidence type="ECO:0000256" key="1">
    <source>
        <dbReference type="SAM" id="MobiDB-lite"/>
    </source>
</evidence>
<dbReference type="SUPFAM" id="SSF49785">
    <property type="entry name" value="Galactose-binding domain-like"/>
    <property type="match status" value="1"/>
</dbReference>
<keyword evidence="3" id="KW-1185">Reference proteome</keyword>
<feature type="non-terminal residue" evidence="2">
    <location>
        <position position="456"/>
    </location>
</feature>
<evidence type="ECO:0008006" key="4">
    <source>
        <dbReference type="Google" id="ProtNLM"/>
    </source>
</evidence>
<dbReference type="AlphaFoldDB" id="A0A9P4X476"/>
<gene>
    <name evidence="2" type="ORF">CFAM422_012789</name>
</gene>
<dbReference type="EMBL" id="QLNT01000032">
    <property type="protein sequence ID" value="KAF3056740.1"/>
    <property type="molecule type" value="Genomic_DNA"/>
</dbReference>